<dbReference type="OrthoDB" id="2013972at2759"/>
<accession>U4LF28</accession>
<dbReference type="eggNOG" id="ENOG502S6PS">
    <property type="taxonomic scope" value="Eukaryota"/>
</dbReference>
<dbReference type="InterPro" id="IPR029063">
    <property type="entry name" value="SAM-dependent_MTases_sf"/>
</dbReference>
<organism evidence="2 3">
    <name type="scientific">Pyronema omphalodes (strain CBS 100304)</name>
    <name type="common">Pyronema confluens</name>
    <dbReference type="NCBI Taxonomy" id="1076935"/>
    <lineage>
        <taxon>Eukaryota</taxon>
        <taxon>Fungi</taxon>
        <taxon>Dikarya</taxon>
        <taxon>Ascomycota</taxon>
        <taxon>Pezizomycotina</taxon>
        <taxon>Pezizomycetes</taxon>
        <taxon>Pezizales</taxon>
        <taxon>Pyronemataceae</taxon>
        <taxon>Pyronema</taxon>
    </lineage>
</organism>
<dbReference type="AlphaFoldDB" id="U4LF28"/>
<gene>
    <name evidence="2" type="ORF">PCON_13144</name>
</gene>
<dbReference type="SUPFAM" id="SSF53335">
    <property type="entry name" value="S-adenosyl-L-methionine-dependent methyltransferases"/>
    <property type="match status" value="1"/>
</dbReference>
<dbReference type="STRING" id="1076935.U4LF28"/>
<dbReference type="GO" id="GO:0008168">
    <property type="term" value="F:methyltransferase activity"/>
    <property type="evidence" value="ECO:0007669"/>
    <property type="project" value="TreeGrafter"/>
</dbReference>
<dbReference type="Proteomes" id="UP000018144">
    <property type="component" value="Unassembled WGS sequence"/>
</dbReference>
<name>U4LF28_PYROM</name>
<dbReference type="PANTHER" id="PTHR43591">
    <property type="entry name" value="METHYLTRANSFERASE"/>
    <property type="match status" value="1"/>
</dbReference>
<sequence length="303" mass="34478">MIEVDPTVLENPRDDDYDSSGYDTSTASLTSSVNQYVFENGRRYHSYYGTDKYLMPTDEKEQDRLDLHHEIMRLAWDDKLHEAPLSEPHRILDIGTGTGIWAIEMADNYPMAEVTGTDLSPIQPNWVPANCRFEVDDAMLNWTFKEVKPRSCTVPGGHVELCENAITASCDDGSVKPDNPAKVYIDHLRAALTKMGRPPPDLEFMKSLLEKAGFEDIKVFQVKEPMGPWPKDPRLKRLGAMVLLHSDTSFESYGMAAFTRILGMEPDKAREMCEAARLAARNKNYHMYGQYYRVYGRKPAVKQ</sequence>
<evidence type="ECO:0000256" key="1">
    <source>
        <dbReference type="SAM" id="MobiDB-lite"/>
    </source>
</evidence>
<protein>
    <submittedName>
        <fullName evidence="2">Similar to mRNA 3&amp;apos acc. no. Q4IPA4</fullName>
    </submittedName>
</protein>
<evidence type="ECO:0000313" key="3">
    <source>
        <dbReference type="Proteomes" id="UP000018144"/>
    </source>
</evidence>
<dbReference type="CDD" id="cd02440">
    <property type="entry name" value="AdoMet_MTases"/>
    <property type="match status" value="1"/>
</dbReference>
<proteinExistence type="predicted"/>
<dbReference type="Pfam" id="PF13489">
    <property type="entry name" value="Methyltransf_23"/>
    <property type="match status" value="1"/>
</dbReference>
<dbReference type="EMBL" id="HF935853">
    <property type="protein sequence ID" value="CCX13551.1"/>
    <property type="molecule type" value="Genomic_DNA"/>
</dbReference>
<dbReference type="PANTHER" id="PTHR43591:SF24">
    <property type="entry name" value="2-METHOXY-6-POLYPRENYL-1,4-BENZOQUINOL METHYLASE, MITOCHONDRIAL"/>
    <property type="match status" value="1"/>
</dbReference>
<dbReference type="Gene3D" id="3.40.50.150">
    <property type="entry name" value="Vaccinia Virus protein VP39"/>
    <property type="match status" value="1"/>
</dbReference>
<keyword evidence="3" id="KW-1185">Reference proteome</keyword>
<reference evidence="2 3" key="1">
    <citation type="journal article" date="2013" name="PLoS Genet.">
        <title>The genome and development-dependent transcriptomes of Pyronema confluens: a window into fungal evolution.</title>
        <authorList>
            <person name="Traeger S."/>
            <person name="Altegoer F."/>
            <person name="Freitag M."/>
            <person name="Gabaldon T."/>
            <person name="Kempken F."/>
            <person name="Kumar A."/>
            <person name="Marcet-Houben M."/>
            <person name="Poggeler S."/>
            <person name="Stajich J.E."/>
            <person name="Nowrousian M."/>
        </authorList>
    </citation>
    <scope>NUCLEOTIDE SEQUENCE [LARGE SCALE GENOMIC DNA]</scope>
    <source>
        <strain evidence="3">CBS 100304</strain>
        <tissue evidence="2">Vegetative mycelium</tissue>
    </source>
</reference>
<feature type="region of interest" description="Disordered" evidence="1">
    <location>
        <begin position="1"/>
        <end position="26"/>
    </location>
</feature>
<evidence type="ECO:0000313" key="2">
    <source>
        <dbReference type="EMBL" id="CCX13551.1"/>
    </source>
</evidence>